<evidence type="ECO:0000259" key="1">
    <source>
        <dbReference type="SMART" id="SM00974"/>
    </source>
</evidence>
<evidence type="ECO:0000313" key="4">
    <source>
        <dbReference type="Proteomes" id="UP001622594"/>
    </source>
</evidence>
<dbReference type="Proteomes" id="UP001622594">
    <property type="component" value="Chromosome"/>
</dbReference>
<evidence type="ECO:0000313" key="2">
    <source>
        <dbReference type="EMBL" id="WTR67795.1"/>
    </source>
</evidence>
<reference evidence="2 4" key="1">
    <citation type="submission" date="2022-10" db="EMBL/GenBank/DDBJ databases">
        <title>The complete genomes of actinobacterial strains from the NBC collection.</title>
        <authorList>
            <person name="Joergensen T.S."/>
            <person name="Alvarez Arevalo M."/>
            <person name="Sterndorff E.B."/>
            <person name="Faurdal D."/>
            <person name="Vuksanovic O."/>
            <person name="Mourched A.-S."/>
            <person name="Charusanti P."/>
            <person name="Shaw S."/>
            <person name="Blin K."/>
            <person name="Weber T."/>
        </authorList>
    </citation>
    <scope>NUCLEOTIDE SEQUENCE [LARGE SCALE GENOMIC DNA]</scope>
    <source>
        <strain evidence="2 4">NBC_00123</strain>
    </source>
</reference>
<accession>A0ABZ1L4L6</accession>
<proteinExistence type="predicted"/>
<dbReference type="SMART" id="SM00974">
    <property type="entry name" value="T5orf172"/>
    <property type="match status" value="1"/>
</dbReference>
<sequence>MASRIKNVVYVIGVMDLSRIGPVEKEIVKIGKADDLDHRLAEFRTAHHNPLAVLTTYPGAEELEKALHTWFESRRYHRPEDRRHEKEWFDFRDADPLPLIDHAVAVIRLHRLEWESKEQREALIRQASRSTRLAEQHLRRLGTKFSRIRTMGEQVCAEASRVLAFEFAPRTQTDRELIDLVFKEHIYLLNLLAERLEWHTADLNSMIRKADRVLTREDAQTATGLDRDTFAQIKDKRPQALAARWREPVAKDELEDLLGLFSGPAE</sequence>
<keyword evidence="4" id="KW-1185">Reference proteome</keyword>
<evidence type="ECO:0000313" key="3">
    <source>
        <dbReference type="EMBL" id="WTR75223.1"/>
    </source>
</evidence>
<dbReference type="EMBL" id="CP108188">
    <property type="protein sequence ID" value="WTR75223.1"/>
    <property type="molecule type" value="Genomic_DNA"/>
</dbReference>
<organism evidence="2 4">
    <name type="scientific">Streptomyces zaomyceticus</name>
    <dbReference type="NCBI Taxonomy" id="68286"/>
    <lineage>
        <taxon>Bacteria</taxon>
        <taxon>Bacillati</taxon>
        <taxon>Actinomycetota</taxon>
        <taxon>Actinomycetes</taxon>
        <taxon>Kitasatosporales</taxon>
        <taxon>Streptomycetaceae</taxon>
        <taxon>Streptomyces</taxon>
    </lineage>
</organism>
<dbReference type="EMBL" id="CP108188">
    <property type="protein sequence ID" value="WTR67795.1"/>
    <property type="molecule type" value="Genomic_DNA"/>
</dbReference>
<protein>
    <submittedName>
        <fullName evidence="2">GIY-YIG nuclease family protein</fullName>
    </submittedName>
</protein>
<dbReference type="Pfam" id="PF13455">
    <property type="entry name" value="MUG113"/>
    <property type="match status" value="1"/>
</dbReference>
<dbReference type="InterPro" id="IPR018306">
    <property type="entry name" value="Phage_T5_Orf172_DNA-bd"/>
</dbReference>
<feature type="domain" description="Bacteriophage T5 Orf172 DNA-binding" evidence="1">
    <location>
        <begin position="22"/>
        <end position="103"/>
    </location>
</feature>
<gene>
    <name evidence="2" type="ORF">OG814_00125</name>
    <name evidence="3" type="ORF">OG814_41205</name>
</gene>
<name>A0ABZ1L4L6_9ACTN</name>
<dbReference type="RefSeq" id="WP_398169710.1">
    <property type="nucleotide sequence ID" value="NZ_CP108188.1"/>
</dbReference>